<protein>
    <submittedName>
        <fullName evidence="7">RNA polymerase subunit sigma-70</fullName>
    </submittedName>
</protein>
<dbReference type="SUPFAM" id="SSF88659">
    <property type="entry name" value="Sigma3 and sigma4 domains of RNA polymerase sigma factors"/>
    <property type="match status" value="1"/>
</dbReference>
<evidence type="ECO:0000256" key="4">
    <source>
        <dbReference type="ARBA" id="ARBA00023163"/>
    </source>
</evidence>
<dbReference type="GO" id="GO:0006352">
    <property type="term" value="P:DNA-templated transcription initiation"/>
    <property type="evidence" value="ECO:0007669"/>
    <property type="project" value="InterPro"/>
</dbReference>
<organism evidence="7 8">
    <name type="scientific">Motiliproteus coralliicola</name>
    <dbReference type="NCBI Taxonomy" id="2283196"/>
    <lineage>
        <taxon>Bacteria</taxon>
        <taxon>Pseudomonadati</taxon>
        <taxon>Pseudomonadota</taxon>
        <taxon>Gammaproteobacteria</taxon>
        <taxon>Oceanospirillales</taxon>
        <taxon>Oceanospirillaceae</taxon>
        <taxon>Motiliproteus</taxon>
    </lineage>
</organism>
<evidence type="ECO:0000313" key="8">
    <source>
        <dbReference type="Proteomes" id="UP000253769"/>
    </source>
</evidence>
<dbReference type="Gene3D" id="1.10.1740.10">
    <property type="match status" value="1"/>
</dbReference>
<evidence type="ECO:0000313" key="7">
    <source>
        <dbReference type="EMBL" id="RDE24967.1"/>
    </source>
</evidence>
<dbReference type="NCBIfam" id="TIGR02937">
    <property type="entry name" value="sigma70-ECF"/>
    <property type="match status" value="1"/>
</dbReference>
<dbReference type="InterPro" id="IPR013249">
    <property type="entry name" value="RNA_pol_sigma70_r4_t2"/>
</dbReference>
<comment type="caution">
    <text evidence="7">The sequence shown here is derived from an EMBL/GenBank/DDBJ whole genome shotgun (WGS) entry which is preliminary data.</text>
</comment>
<dbReference type="GO" id="GO:0003677">
    <property type="term" value="F:DNA binding"/>
    <property type="evidence" value="ECO:0007669"/>
    <property type="project" value="InterPro"/>
</dbReference>
<feature type="domain" description="RNA polymerase sigma-70 region 2" evidence="5">
    <location>
        <begin position="28"/>
        <end position="96"/>
    </location>
</feature>
<evidence type="ECO:0000256" key="1">
    <source>
        <dbReference type="ARBA" id="ARBA00010641"/>
    </source>
</evidence>
<dbReference type="InterPro" id="IPR013325">
    <property type="entry name" value="RNA_pol_sigma_r2"/>
</dbReference>
<dbReference type="SUPFAM" id="SSF88946">
    <property type="entry name" value="Sigma2 domain of RNA polymerase sigma factors"/>
    <property type="match status" value="1"/>
</dbReference>
<gene>
    <name evidence="7" type="ORF">DV711_05180</name>
</gene>
<dbReference type="RefSeq" id="WP_114694559.1">
    <property type="nucleotide sequence ID" value="NZ_QQOH01000001.1"/>
</dbReference>
<dbReference type="PANTHER" id="PTHR43133">
    <property type="entry name" value="RNA POLYMERASE ECF-TYPE SIGMA FACTO"/>
    <property type="match status" value="1"/>
</dbReference>
<dbReference type="InterPro" id="IPR039425">
    <property type="entry name" value="RNA_pol_sigma-70-like"/>
</dbReference>
<dbReference type="Gene3D" id="1.10.10.10">
    <property type="entry name" value="Winged helix-like DNA-binding domain superfamily/Winged helix DNA-binding domain"/>
    <property type="match status" value="1"/>
</dbReference>
<evidence type="ECO:0000256" key="3">
    <source>
        <dbReference type="ARBA" id="ARBA00023082"/>
    </source>
</evidence>
<dbReference type="OrthoDB" id="9784272at2"/>
<dbReference type="Pfam" id="PF08281">
    <property type="entry name" value="Sigma70_r4_2"/>
    <property type="match status" value="1"/>
</dbReference>
<evidence type="ECO:0000256" key="2">
    <source>
        <dbReference type="ARBA" id="ARBA00023015"/>
    </source>
</evidence>
<accession>A0A369WTG7</accession>
<sequence>MQPEQWNREIEACLAQIKLRHRPAFETLYRLTSARLYGLTLKIISDRELAADTLQESYAKIWNNADAYRSDLGGGWAWICQLSRNNAIDRVRQIQRQPEQLDDSLIDQLAGDESGLWQQHHDLSRCLQKIREEPRVAILSSYIHGLTHAELSARLQVPLGTLKSWIRRGLKELHQCLEA</sequence>
<dbReference type="InterPro" id="IPR014284">
    <property type="entry name" value="RNA_pol_sigma-70_dom"/>
</dbReference>
<keyword evidence="8" id="KW-1185">Reference proteome</keyword>
<keyword evidence="2" id="KW-0805">Transcription regulation</keyword>
<reference evidence="7 8" key="1">
    <citation type="submission" date="2018-07" db="EMBL/GenBank/DDBJ databases">
        <title>Motiliproteus coralliicola sp. nov., a bacterium isolated from Coral.</title>
        <authorList>
            <person name="Wang G."/>
        </authorList>
    </citation>
    <scope>NUCLEOTIDE SEQUENCE [LARGE SCALE GENOMIC DNA]</scope>
    <source>
        <strain evidence="7 8">C34</strain>
    </source>
</reference>
<dbReference type="Pfam" id="PF04542">
    <property type="entry name" value="Sigma70_r2"/>
    <property type="match status" value="1"/>
</dbReference>
<dbReference type="GO" id="GO:0016987">
    <property type="term" value="F:sigma factor activity"/>
    <property type="evidence" value="ECO:0007669"/>
    <property type="project" value="UniProtKB-KW"/>
</dbReference>
<dbReference type="Proteomes" id="UP000253769">
    <property type="component" value="Unassembled WGS sequence"/>
</dbReference>
<dbReference type="InterPro" id="IPR013324">
    <property type="entry name" value="RNA_pol_sigma_r3/r4-like"/>
</dbReference>
<keyword evidence="4" id="KW-0804">Transcription</keyword>
<dbReference type="InterPro" id="IPR007627">
    <property type="entry name" value="RNA_pol_sigma70_r2"/>
</dbReference>
<evidence type="ECO:0000259" key="6">
    <source>
        <dbReference type="Pfam" id="PF08281"/>
    </source>
</evidence>
<feature type="domain" description="RNA polymerase sigma factor 70 region 4 type 2" evidence="6">
    <location>
        <begin position="122"/>
        <end position="173"/>
    </location>
</feature>
<proteinExistence type="inferred from homology"/>
<name>A0A369WTG7_9GAMM</name>
<evidence type="ECO:0000259" key="5">
    <source>
        <dbReference type="Pfam" id="PF04542"/>
    </source>
</evidence>
<keyword evidence="3" id="KW-0731">Sigma factor</keyword>
<dbReference type="AlphaFoldDB" id="A0A369WTG7"/>
<comment type="similarity">
    <text evidence="1">Belongs to the sigma-70 factor family. ECF subfamily.</text>
</comment>
<dbReference type="EMBL" id="QQOH01000001">
    <property type="protein sequence ID" value="RDE24967.1"/>
    <property type="molecule type" value="Genomic_DNA"/>
</dbReference>
<dbReference type="InterPro" id="IPR036388">
    <property type="entry name" value="WH-like_DNA-bd_sf"/>
</dbReference>
<dbReference type="PANTHER" id="PTHR43133:SF62">
    <property type="entry name" value="RNA POLYMERASE SIGMA FACTOR SIGZ"/>
    <property type="match status" value="1"/>
</dbReference>